<accession>A0AAD4QLB6</accession>
<dbReference type="EMBL" id="WTXG01000026">
    <property type="protein sequence ID" value="KAI0298794.1"/>
    <property type="molecule type" value="Genomic_DNA"/>
</dbReference>
<dbReference type="AlphaFoldDB" id="A0AAD4QLB6"/>
<organism evidence="1 2">
    <name type="scientific">Multifurca ochricompacta</name>
    <dbReference type="NCBI Taxonomy" id="376703"/>
    <lineage>
        <taxon>Eukaryota</taxon>
        <taxon>Fungi</taxon>
        <taxon>Dikarya</taxon>
        <taxon>Basidiomycota</taxon>
        <taxon>Agaricomycotina</taxon>
        <taxon>Agaricomycetes</taxon>
        <taxon>Russulales</taxon>
        <taxon>Russulaceae</taxon>
        <taxon>Multifurca</taxon>
    </lineage>
</organism>
<name>A0AAD4QLB6_9AGAM</name>
<evidence type="ECO:0000313" key="2">
    <source>
        <dbReference type="Proteomes" id="UP001203297"/>
    </source>
</evidence>
<keyword evidence="2" id="KW-1185">Reference proteome</keyword>
<protein>
    <submittedName>
        <fullName evidence="1">Uncharacterized protein</fullName>
    </submittedName>
</protein>
<gene>
    <name evidence="1" type="ORF">B0F90DRAFT_674759</name>
</gene>
<sequence length="109" mass="12312">MIKYGHLPNHDDRSLPPAPMTVPISYLPGSDPYALDSYHIYNGGPNAWRIVHAFVTSFFFFLVQSDNRIDRNGAGLLTASNALEYGQASRQKGPLFQILFIYMPHIRCL</sequence>
<reference evidence="1" key="1">
    <citation type="journal article" date="2022" name="New Phytol.">
        <title>Evolutionary transition to the ectomycorrhizal habit in the genomes of a hyperdiverse lineage of mushroom-forming fungi.</title>
        <authorList>
            <person name="Looney B."/>
            <person name="Miyauchi S."/>
            <person name="Morin E."/>
            <person name="Drula E."/>
            <person name="Courty P.E."/>
            <person name="Kohler A."/>
            <person name="Kuo A."/>
            <person name="LaButti K."/>
            <person name="Pangilinan J."/>
            <person name="Lipzen A."/>
            <person name="Riley R."/>
            <person name="Andreopoulos W."/>
            <person name="He G."/>
            <person name="Johnson J."/>
            <person name="Nolan M."/>
            <person name="Tritt A."/>
            <person name="Barry K.W."/>
            <person name="Grigoriev I.V."/>
            <person name="Nagy L.G."/>
            <person name="Hibbett D."/>
            <person name="Henrissat B."/>
            <person name="Matheny P.B."/>
            <person name="Labbe J."/>
            <person name="Martin F.M."/>
        </authorList>
    </citation>
    <scope>NUCLEOTIDE SEQUENCE</scope>
    <source>
        <strain evidence="1">BPL690</strain>
    </source>
</reference>
<evidence type="ECO:0000313" key="1">
    <source>
        <dbReference type="EMBL" id="KAI0298794.1"/>
    </source>
</evidence>
<proteinExistence type="predicted"/>
<dbReference type="Proteomes" id="UP001203297">
    <property type="component" value="Unassembled WGS sequence"/>
</dbReference>
<comment type="caution">
    <text evidence="1">The sequence shown here is derived from an EMBL/GenBank/DDBJ whole genome shotgun (WGS) entry which is preliminary data.</text>
</comment>